<dbReference type="PROSITE" id="PS51257">
    <property type="entry name" value="PROKAR_LIPOPROTEIN"/>
    <property type="match status" value="1"/>
</dbReference>
<sequence length="80" mass="8406">MMGSGKMGQGMGGAGMGCPMHGMADVQIEQTQTGAILRLTAKNPNQVEDVQRMAEGMQRCMSGSGAPQQGQPASPRQQQR</sequence>
<dbReference type="Proteomes" id="UP000533080">
    <property type="component" value="Unassembled WGS sequence"/>
</dbReference>
<evidence type="ECO:0000313" key="3">
    <source>
        <dbReference type="Proteomes" id="UP000533080"/>
    </source>
</evidence>
<feature type="compositionally biased region" description="Low complexity" evidence="1">
    <location>
        <begin position="62"/>
        <end position="80"/>
    </location>
</feature>
<dbReference type="AlphaFoldDB" id="A0A7Y4IH47"/>
<dbReference type="EMBL" id="JABFNT010000031">
    <property type="protein sequence ID" value="NOJ79054.1"/>
    <property type="molecule type" value="Genomic_DNA"/>
</dbReference>
<accession>A0A7Y4IH47</accession>
<protein>
    <submittedName>
        <fullName evidence="2">Uncharacterized protein</fullName>
    </submittedName>
</protein>
<evidence type="ECO:0000313" key="2">
    <source>
        <dbReference type="EMBL" id="NOJ79054.1"/>
    </source>
</evidence>
<organism evidence="2 3">
    <name type="scientific">Myxococcus xanthus</name>
    <dbReference type="NCBI Taxonomy" id="34"/>
    <lineage>
        <taxon>Bacteria</taxon>
        <taxon>Pseudomonadati</taxon>
        <taxon>Myxococcota</taxon>
        <taxon>Myxococcia</taxon>
        <taxon>Myxococcales</taxon>
        <taxon>Cystobacterineae</taxon>
        <taxon>Myxococcaceae</taxon>
        <taxon>Myxococcus</taxon>
    </lineage>
</organism>
<feature type="region of interest" description="Disordered" evidence="1">
    <location>
        <begin position="58"/>
        <end position="80"/>
    </location>
</feature>
<proteinExistence type="predicted"/>
<gene>
    <name evidence="2" type="ORF">HNV28_12000</name>
</gene>
<evidence type="ECO:0000256" key="1">
    <source>
        <dbReference type="SAM" id="MobiDB-lite"/>
    </source>
</evidence>
<reference evidence="2 3" key="1">
    <citation type="submission" date="2020-05" db="EMBL/GenBank/DDBJ databases">
        <authorList>
            <person name="Whitworth D."/>
        </authorList>
    </citation>
    <scope>NUCLEOTIDE SEQUENCE [LARGE SCALE GENOMIC DNA]</scope>
    <source>
        <strain evidence="2 3">AM005</strain>
    </source>
</reference>
<dbReference type="RefSeq" id="WP_171441328.1">
    <property type="nucleotide sequence ID" value="NZ_JABFNT010000031.1"/>
</dbReference>
<comment type="caution">
    <text evidence="2">The sequence shown here is derived from an EMBL/GenBank/DDBJ whole genome shotgun (WGS) entry which is preliminary data.</text>
</comment>
<name>A0A7Y4IH47_MYXXA</name>